<dbReference type="EMBL" id="CP011545">
    <property type="protein sequence ID" value="AKK08482.1"/>
    <property type="molecule type" value="Genomic_DNA"/>
</dbReference>
<dbReference type="KEGG" id="cted:CTEST_05175"/>
<dbReference type="AlphaFoldDB" id="A0A0G3HBC6"/>
<dbReference type="Proteomes" id="UP000035540">
    <property type="component" value="Chromosome"/>
</dbReference>
<protein>
    <submittedName>
        <fullName evidence="1">Uncharacterized protein</fullName>
    </submittedName>
</protein>
<accession>A0A0G3HBC6</accession>
<dbReference type="PATRIC" id="fig|136857.5.peg.1029"/>
<gene>
    <name evidence="1" type="ORF">CTEST_05175</name>
</gene>
<name>A0A0G3HBC6_9CORY</name>
<proteinExistence type="predicted"/>
<sequence length="230" mass="26216">MENAGCGYRGVMELDRRMNSLVAFYFSKGVAHEFSRGVAHKPHGDEAIRVVSKRAYRDLARTLRGIGSHPSAERIKRNVEDSVLSFVESLKEIGDQDRFDIAHQAWCEGVVEMVNAEEHPQRPTFKFHYGQAQKWLNMTLKYLAVLDHSAIGKVYQYLHAPVDRIIYDRGKETLEVTPPNGAWSTLGGADYRQYQTQLREAIKDKAWDCVMDWEADAWTSEGEEPAAQEP</sequence>
<evidence type="ECO:0000313" key="2">
    <source>
        <dbReference type="Proteomes" id="UP000035540"/>
    </source>
</evidence>
<reference evidence="1 2" key="1">
    <citation type="journal article" date="2015" name="Genome Announc.">
        <title>Complete Genome Sequence of the Type Strain Corynebacterium testudinoris DSM 44614, Recovered from Necrotic Lesions in the Mouth of a Tortoise.</title>
        <authorList>
            <person name="Ruckert C."/>
            <person name="Kriete M."/>
            <person name="Jaenicke S."/>
            <person name="Winkler A."/>
            <person name="Tauch A."/>
        </authorList>
    </citation>
    <scope>NUCLEOTIDE SEQUENCE [LARGE SCALE GENOMIC DNA]</scope>
    <source>
        <strain evidence="1 2">DSM 44614</strain>
    </source>
</reference>
<keyword evidence="2" id="KW-1185">Reference proteome</keyword>
<organism evidence="1 2">
    <name type="scientific">Corynebacterium testudinoris</name>
    <dbReference type="NCBI Taxonomy" id="136857"/>
    <lineage>
        <taxon>Bacteria</taxon>
        <taxon>Bacillati</taxon>
        <taxon>Actinomycetota</taxon>
        <taxon>Actinomycetes</taxon>
        <taxon>Mycobacteriales</taxon>
        <taxon>Corynebacteriaceae</taxon>
        <taxon>Corynebacterium</taxon>
    </lineage>
</organism>
<reference evidence="2" key="2">
    <citation type="submission" date="2015-05" db="EMBL/GenBank/DDBJ databases">
        <title>Complete genome sequence of Corynebacterium testudinoris DSM 44614, recovered from necrotic lesions in the mouth of a tortoise.</title>
        <authorList>
            <person name="Ruckert C."/>
            <person name="Albersmeier A."/>
            <person name="Winkler A."/>
            <person name="Tauch A."/>
        </authorList>
    </citation>
    <scope>NUCLEOTIDE SEQUENCE [LARGE SCALE GENOMIC DNA]</scope>
    <source>
        <strain evidence="2">DSM 44614</strain>
    </source>
</reference>
<evidence type="ECO:0000313" key="1">
    <source>
        <dbReference type="EMBL" id="AKK08482.1"/>
    </source>
</evidence>